<dbReference type="InterPro" id="IPR011335">
    <property type="entry name" value="Restrct_endonuc-II-like"/>
</dbReference>
<dbReference type="InterPro" id="IPR051703">
    <property type="entry name" value="NF-kappa-B_Signaling_Reg"/>
</dbReference>
<dbReference type="PANTHER" id="PTHR46609:SF6">
    <property type="entry name" value="EXONUCLEASE, PHAGE-TYPE_RECB, C-TERMINAL DOMAIN-CONTAINING PROTEIN-RELATED"/>
    <property type="match status" value="1"/>
</dbReference>
<dbReference type="SUPFAM" id="SSF52980">
    <property type="entry name" value="Restriction endonuclease-like"/>
    <property type="match status" value="1"/>
</dbReference>
<dbReference type="InterPro" id="IPR011604">
    <property type="entry name" value="PDDEXK-like_dom_sf"/>
</dbReference>
<dbReference type="FunCoup" id="D8S5Z1">
    <property type="interactions" value="449"/>
</dbReference>
<name>D8S5Z1_SELML</name>
<dbReference type="InterPro" id="IPR019080">
    <property type="entry name" value="YqaJ_viral_recombinase"/>
</dbReference>
<dbReference type="Pfam" id="PF09588">
    <property type="entry name" value="YqaJ"/>
    <property type="match status" value="1"/>
</dbReference>
<dbReference type="OMA" id="ESKMLCR"/>
<sequence>MLVAADFWRASGPGLKICALEQGTEEWLEIRKDRLTASTFANALGFFKGKRIELWEEKVGLRGAFKGNQATRWGVENESAAVESYKRITGHLVDHIGFKIYKEDEEQQTLREEKGGGEQAEKFSWLGASPDGLIEGNESDLFEKKGILEVKCPHMRGRRNAGVPWAKVPHYYVPQLQGLLEIIGREWMDFYVWTGKSSACFRVTKDPEYWTLIHGLLSEFWWENVIPAREAQAAGETNLDAFKPGAEHPKTGAVIKKSKELGMSYPLIWRDVGGTVQPVQAGLNLTLSILSTTKVEKTAKEEA</sequence>
<dbReference type="PANTHER" id="PTHR46609">
    <property type="entry name" value="EXONUCLEASE, PHAGE-TYPE/RECB, C-TERMINAL DOMAIN-CONTAINING PROTEIN"/>
    <property type="match status" value="1"/>
</dbReference>
<gene>
    <name evidence="2" type="ORF">SELMODRAFT_418519</name>
</gene>
<dbReference type="STRING" id="88036.D8S5Z1"/>
<evidence type="ECO:0000313" key="2">
    <source>
        <dbReference type="EMBL" id="EFJ20140.1"/>
    </source>
</evidence>
<protein>
    <recommendedName>
        <fullName evidence="1">YqaJ viral recombinase domain-containing protein</fullName>
    </recommendedName>
</protein>
<dbReference type="eggNOG" id="ENOG502R7B6">
    <property type="taxonomic scope" value="Eukaryota"/>
</dbReference>
<dbReference type="CDD" id="cd22343">
    <property type="entry name" value="PDDEXK_lambda_exonuclease-like"/>
    <property type="match status" value="1"/>
</dbReference>
<dbReference type="Gene3D" id="3.90.320.10">
    <property type="match status" value="1"/>
</dbReference>
<dbReference type="KEGG" id="smo:SELMODRAFT_418519"/>
<evidence type="ECO:0000259" key="1">
    <source>
        <dbReference type="Pfam" id="PF09588"/>
    </source>
</evidence>
<dbReference type="AlphaFoldDB" id="D8S5Z1"/>
<dbReference type="HOGENOM" id="CLU_050446_1_0_1"/>
<organism evidence="3">
    <name type="scientific">Selaginella moellendorffii</name>
    <name type="common">Spikemoss</name>
    <dbReference type="NCBI Taxonomy" id="88036"/>
    <lineage>
        <taxon>Eukaryota</taxon>
        <taxon>Viridiplantae</taxon>
        <taxon>Streptophyta</taxon>
        <taxon>Embryophyta</taxon>
        <taxon>Tracheophyta</taxon>
        <taxon>Lycopodiopsida</taxon>
        <taxon>Selaginellales</taxon>
        <taxon>Selaginellaceae</taxon>
        <taxon>Selaginella</taxon>
    </lineage>
</organism>
<dbReference type="Gramene" id="EFJ20140">
    <property type="protein sequence ID" value="EFJ20140"/>
    <property type="gene ID" value="SELMODRAFT_418519"/>
</dbReference>
<keyword evidence="3" id="KW-1185">Reference proteome</keyword>
<feature type="domain" description="YqaJ viral recombinase" evidence="1">
    <location>
        <begin position="26"/>
        <end position="182"/>
    </location>
</feature>
<dbReference type="Proteomes" id="UP000001514">
    <property type="component" value="Unassembled WGS sequence"/>
</dbReference>
<proteinExistence type="predicted"/>
<reference evidence="2 3" key="1">
    <citation type="journal article" date="2011" name="Science">
        <title>The Selaginella genome identifies genetic changes associated with the evolution of vascular plants.</title>
        <authorList>
            <person name="Banks J.A."/>
            <person name="Nishiyama T."/>
            <person name="Hasebe M."/>
            <person name="Bowman J.L."/>
            <person name="Gribskov M."/>
            <person name="dePamphilis C."/>
            <person name="Albert V.A."/>
            <person name="Aono N."/>
            <person name="Aoyama T."/>
            <person name="Ambrose B.A."/>
            <person name="Ashton N.W."/>
            <person name="Axtell M.J."/>
            <person name="Barker E."/>
            <person name="Barker M.S."/>
            <person name="Bennetzen J.L."/>
            <person name="Bonawitz N.D."/>
            <person name="Chapple C."/>
            <person name="Cheng C."/>
            <person name="Correa L.G."/>
            <person name="Dacre M."/>
            <person name="DeBarry J."/>
            <person name="Dreyer I."/>
            <person name="Elias M."/>
            <person name="Engstrom E.M."/>
            <person name="Estelle M."/>
            <person name="Feng L."/>
            <person name="Finet C."/>
            <person name="Floyd S.K."/>
            <person name="Frommer W.B."/>
            <person name="Fujita T."/>
            <person name="Gramzow L."/>
            <person name="Gutensohn M."/>
            <person name="Harholt J."/>
            <person name="Hattori M."/>
            <person name="Heyl A."/>
            <person name="Hirai T."/>
            <person name="Hiwatashi Y."/>
            <person name="Ishikawa M."/>
            <person name="Iwata M."/>
            <person name="Karol K.G."/>
            <person name="Koehler B."/>
            <person name="Kolukisaoglu U."/>
            <person name="Kubo M."/>
            <person name="Kurata T."/>
            <person name="Lalonde S."/>
            <person name="Li K."/>
            <person name="Li Y."/>
            <person name="Litt A."/>
            <person name="Lyons E."/>
            <person name="Manning G."/>
            <person name="Maruyama T."/>
            <person name="Michael T.P."/>
            <person name="Mikami K."/>
            <person name="Miyazaki S."/>
            <person name="Morinaga S."/>
            <person name="Murata T."/>
            <person name="Mueller-Roeber B."/>
            <person name="Nelson D.R."/>
            <person name="Obara M."/>
            <person name="Oguri Y."/>
            <person name="Olmstead R.G."/>
            <person name="Onodera N."/>
            <person name="Petersen B.L."/>
            <person name="Pils B."/>
            <person name="Prigge M."/>
            <person name="Rensing S.A."/>
            <person name="Riano-Pachon D.M."/>
            <person name="Roberts A.W."/>
            <person name="Sato Y."/>
            <person name="Scheller H.V."/>
            <person name="Schulz B."/>
            <person name="Schulz C."/>
            <person name="Shakirov E.V."/>
            <person name="Shibagaki N."/>
            <person name="Shinohara N."/>
            <person name="Shippen D.E."/>
            <person name="Soerensen I."/>
            <person name="Sotooka R."/>
            <person name="Sugimoto N."/>
            <person name="Sugita M."/>
            <person name="Sumikawa N."/>
            <person name="Tanurdzic M."/>
            <person name="Theissen G."/>
            <person name="Ulvskov P."/>
            <person name="Wakazuki S."/>
            <person name="Weng J.K."/>
            <person name="Willats W.W."/>
            <person name="Wipf D."/>
            <person name="Wolf P.G."/>
            <person name="Yang L."/>
            <person name="Zimmer A.D."/>
            <person name="Zhu Q."/>
            <person name="Mitros T."/>
            <person name="Hellsten U."/>
            <person name="Loque D."/>
            <person name="Otillar R."/>
            <person name="Salamov A."/>
            <person name="Schmutz J."/>
            <person name="Shapiro H."/>
            <person name="Lindquist E."/>
            <person name="Lucas S."/>
            <person name="Rokhsar D."/>
            <person name="Grigoriev I.V."/>
        </authorList>
    </citation>
    <scope>NUCLEOTIDE SEQUENCE [LARGE SCALE GENOMIC DNA]</scope>
</reference>
<dbReference type="InParanoid" id="D8S5Z1"/>
<accession>D8S5Z1</accession>
<dbReference type="EMBL" id="GL377603">
    <property type="protein sequence ID" value="EFJ20140.1"/>
    <property type="molecule type" value="Genomic_DNA"/>
</dbReference>
<evidence type="ECO:0000313" key="3">
    <source>
        <dbReference type="Proteomes" id="UP000001514"/>
    </source>
</evidence>
<dbReference type="GO" id="GO:0006281">
    <property type="term" value="P:DNA repair"/>
    <property type="evidence" value="ECO:0007669"/>
    <property type="project" value="UniProtKB-ARBA"/>
</dbReference>